<comment type="caution">
    <text evidence="2">The sequence shown here is derived from an EMBL/GenBank/DDBJ whole genome shotgun (WGS) entry which is preliminary data.</text>
</comment>
<gene>
    <name evidence="2" type="ORF">C7G83_12575</name>
</gene>
<keyword evidence="1" id="KW-1133">Transmembrane helix</keyword>
<dbReference type="OrthoDB" id="7022049at2"/>
<feature type="transmembrane region" description="Helical" evidence="1">
    <location>
        <begin position="288"/>
        <end position="310"/>
    </location>
</feature>
<proteinExistence type="predicted"/>
<feature type="transmembrane region" description="Helical" evidence="1">
    <location>
        <begin position="322"/>
        <end position="343"/>
    </location>
</feature>
<feature type="transmembrane region" description="Helical" evidence="1">
    <location>
        <begin position="105"/>
        <end position="123"/>
    </location>
</feature>
<keyword evidence="1" id="KW-0472">Membrane</keyword>
<dbReference type="EMBL" id="PYEP01000005">
    <property type="protein sequence ID" value="PSN07094.1"/>
    <property type="molecule type" value="Genomic_DNA"/>
</dbReference>
<sequence length="579" mass="64228">MKSETPLSAPLRWVLPLMGMLQGGVIYLLNRTTDLFSTPAEHGWLLFVLAGSMALSSALIFAARSLRQPLLWLGIAALLLLVAAQCAWLVHALQGLDTWDQRDALRGYVLTLSGLLFLTLPWLQSRLEAGRWGDFPSLFRLYWHNGLALLLSLLATGLSWLVLWLCASLFSLIGIDFFNTLFFDNRAFIHIFTGCIVAMTVTLCRSNPRLMLSVQHLLTLVATGLLPAVGAVMVLFMLALPGVGMEAISRQISGAGLLNTLCLLYLLLMALVWYPGRDAPPYMPLMRRLLLGALLFAPVCALLAAWAVWLRVAQYGWTPDRLYAALITVVSLLWSVGYVISLARQRRSDGDFSRTGKVVLMVAPLFMALVYTPILNPWRLSVHSQMARIEADKTRLDSATITMLSNSLRWGREALRTLQADAAIQGNPALRRLIKEALSGRVTPGSTAGPDEFRQIPLAAPQPQPEPAFWATLAKQYVWRARDCLPENGVSSCMLLAQDLNGDGQPEWILFNFSMRSAFVMSKQGGAWQGVGYFYTLPRTLDASTLRKIAQSSRLTTLPQPWRDLSIDGERLPFAAERE</sequence>
<feature type="transmembrane region" description="Helical" evidence="1">
    <location>
        <begin position="355"/>
        <end position="374"/>
    </location>
</feature>
<dbReference type="Pfam" id="PF13687">
    <property type="entry name" value="DUF4153"/>
    <property type="match status" value="1"/>
</dbReference>
<keyword evidence="3" id="KW-1185">Reference proteome</keyword>
<dbReference type="Proteomes" id="UP000240212">
    <property type="component" value="Unassembled WGS sequence"/>
</dbReference>
<feature type="transmembrane region" description="Helical" evidence="1">
    <location>
        <begin position="187"/>
        <end position="205"/>
    </location>
</feature>
<name>A0A2P8VHU1_9ENTR</name>
<feature type="transmembrane region" description="Helical" evidence="1">
    <location>
        <begin position="12"/>
        <end position="30"/>
    </location>
</feature>
<evidence type="ECO:0000313" key="3">
    <source>
        <dbReference type="Proteomes" id="UP000240212"/>
    </source>
</evidence>
<feature type="transmembrane region" description="Helical" evidence="1">
    <location>
        <begin position="217"/>
        <end position="240"/>
    </location>
</feature>
<evidence type="ECO:0000256" key="1">
    <source>
        <dbReference type="SAM" id="Phobius"/>
    </source>
</evidence>
<organism evidence="2 3">
    <name type="scientific">Siccibacter turicensis</name>
    <dbReference type="NCBI Taxonomy" id="357233"/>
    <lineage>
        <taxon>Bacteria</taxon>
        <taxon>Pseudomonadati</taxon>
        <taxon>Pseudomonadota</taxon>
        <taxon>Gammaproteobacteria</taxon>
        <taxon>Enterobacterales</taxon>
        <taxon>Enterobacteriaceae</taxon>
        <taxon>Siccibacter</taxon>
    </lineage>
</organism>
<accession>A0A2P8VHU1</accession>
<dbReference type="InterPro" id="IPR025291">
    <property type="entry name" value="DUF4153"/>
</dbReference>
<dbReference type="AlphaFoldDB" id="A0A2P8VHU1"/>
<feature type="transmembrane region" description="Helical" evidence="1">
    <location>
        <begin position="70"/>
        <end position="93"/>
    </location>
</feature>
<evidence type="ECO:0000313" key="2">
    <source>
        <dbReference type="EMBL" id="PSN07094.1"/>
    </source>
</evidence>
<protein>
    <submittedName>
        <fullName evidence="2">DUF4153 domain-containing protein</fullName>
    </submittedName>
</protein>
<feature type="transmembrane region" description="Helical" evidence="1">
    <location>
        <begin position="252"/>
        <end position="276"/>
    </location>
</feature>
<reference evidence="2 3" key="1">
    <citation type="submission" date="2018-03" db="EMBL/GenBank/DDBJ databases">
        <title>Draft genome sequence of the first documented clinical Siccibacter turicensis isolate in Austria.</title>
        <authorList>
            <person name="Lepuschitz S."/>
            <person name="Pekard-Amenitsch S."/>
            <person name="Haunold R."/>
            <person name="Schill S."/>
            <person name="Mach R."/>
            <person name="Allerberger F."/>
            <person name="Ruppitsch W."/>
            <person name="Forsythe S.J."/>
        </authorList>
    </citation>
    <scope>NUCLEOTIDE SEQUENCE [LARGE SCALE GENOMIC DNA]</scope>
    <source>
        <strain evidence="2 3">6100069499-17</strain>
    </source>
</reference>
<feature type="transmembrane region" description="Helical" evidence="1">
    <location>
        <begin position="42"/>
        <end position="63"/>
    </location>
</feature>
<dbReference type="RefSeq" id="WP_106877511.1">
    <property type="nucleotide sequence ID" value="NZ_PYEP01000005.1"/>
</dbReference>
<feature type="transmembrane region" description="Helical" evidence="1">
    <location>
        <begin position="147"/>
        <end position="175"/>
    </location>
</feature>
<dbReference type="STRING" id="1388748.GCA_000463155_03878"/>
<keyword evidence="1" id="KW-0812">Transmembrane</keyword>